<dbReference type="InterPro" id="IPR029058">
    <property type="entry name" value="AB_hydrolase_fold"/>
</dbReference>
<evidence type="ECO:0000313" key="4">
    <source>
        <dbReference type="EMBL" id="MFB9908450.1"/>
    </source>
</evidence>
<dbReference type="GO" id="GO:0016787">
    <property type="term" value="F:hydrolase activity"/>
    <property type="evidence" value="ECO:0007669"/>
    <property type="project" value="UniProtKB-KW"/>
</dbReference>
<sequence>MTDSREVLSRPAPGPDRTVAYGEHPDHVADLWFPRGEGPHPVAVVIHGGFWRAEYDRVHARPMCNALRAEGYLVCAVEYRRTGQPGGGWPGTFDDVAAFLGALPALLGDDADLGRVALIGHSAGGHLALWAASRRAVTGVVSLAGVCDLGLASRLRLDNDAVGNLLGGTPESVPDRYEAADPTRFPPTAVPTVLLHGDADGIVPVEASRNYAAVAGERCELRVLSGADHFAVIDPLSAAWPEVLRALADVLR</sequence>
<protein>
    <submittedName>
        <fullName evidence="4">Alpha/beta hydrolase family protein</fullName>
        <ecNumber evidence="4">3.4.-.-</ecNumber>
    </submittedName>
</protein>
<feature type="region of interest" description="Disordered" evidence="2">
    <location>
        <begin position="1"/>
        <end position="21"/>
    </location>
</feature>
<evidence type="ECO:0000313" key="5">
    <source>
        <dbReference type="Proteomes" id="UP001589693"/>
    </source>
</evidence>
<dbReference type="InterPro" id="IPR049492">
    <property type="entry name" value="BD-FAE-like_dom"/>
</dbReference>
<evidence type="ECO:0000256" key="2">
    <source>
        <dbReference type="SAM" id="MobiDB-lite"/>
    </source>
</evidence>
<keyword evidence="1 4" id="KW-0378">Hydrolase</keyword>
<evidence type="ECO:0000259" key="3">
    <source>
        <dbReference type="Pfam" id="PF20434"/>
    </source>
</evidence>
<dbReference type="RefSeq" id="WP_377860175.1">
    <property type="nucleotide sequence ID" value="NZ_JBHLZU010000027.1"/>
</dbReference>
<dbReference type="EC" id="3.4.-.-" evidence="4"/>
<feature type="domain" description="BD-FAE-like" evidence="3">
    <location>
        <begin position="30"/>
        <end position="210"/>
    </location>
</feature>
<proteinExistence type="predicted"/>
<dbReference type="InterPro" id="IPR050300">
    <property type="entry name" value="GDXG_lipolytic_enzyme"/>
</dbReference>
<organism evidence="4 5">
    <name type="scientific">Allokutzneria oryzae</name>
    <dbReference type="NCBI Taxonomy" id="1378989"/>
    <lineage>
        <taxon>Bacteria</taxon>
        <taxon>Bacillati</taxon>
        <taxon>Actinomycetota</taxon>
        <taxon>Actinomycetes</taxon>
        <taxon>Pseudonocardiales</taxon>
        <taxon>Pseudonocardiaceae</taxon>
        <taxon>Allokutzneria</taxon>
    </lineage>
</organism>
<dbReference type="PANTHER" id="PTHR48081">
    <property type="entry name" value="AB HYDROLASE SUPERFAMILY PROTEIN C4A8.06C"/>
    <property type="match status" value="1"/>
</dbReference>
<reference evidence="4 5" key="1">
    <citation type="submission" date="2024-09" db="EMBL/GenBank/DDBJ databases">
        <authorList>
            <person name="Sun Q."/>
            <person name="Mori K."/>
        </authorList>
    </citation>
    <scope>NUCLEOTIDE SEQUENCE [LARGE SCALE GENOMIC DNA]</scope>
    <source>
        <strain evidence="4 5">TBRC 7907</strain>
    </source>
</reference>
<dbReference type="Gene3D" id="3.40.50.1820">
    <property type="entry name" value="alpha/beta hydrolase"/>
    <property type="match status" value="1"/>
</dbReference>
<evidence type="ECO:0000256" key="1">
    <source>
        <dbReference type="ARBA" id="ARBA00022801"/>
    </source>
</evidence>
<name>A0ABV6A5L6_9PSEU</name>
<accession>A0ABV6A5L6</accession>
<dbReference type="SUPFAM" id="SSF53474">
    <property type="entry name" value="alpha/beta-Hydrolases"/>
    <property type="match status" value="1"/>
</dbReference>
<keyword evidence="5" id="KW-1185">Reference proteome</keyword>
<comment type="caution">
    <text evidence="4">The sequence shown here is derived from an EMBL/GenBank/DDBJ whole genome shotgun (WGS) entry which is preliminary data.</text>
</comment>
<dbReference type="EMBL" id="JBHLZU010000027">
    <property type="protein sequence ID" value="MFB9908450.1"/>
    <property type="molecule type" value="Genomic_DNA"/>
</dbReference>
<dbReference type="Pfam" id="PF20434">
    <property type="entry name" value="BD-FAE"/>
    <property type="match status" value="1"/>
</dbReference>
<dbReference type="PANTHER" id="PTHR48081:SF13">
    <property type="entry name" value="ALPHA_BETA HYDROLASE"/>
    <property type="match status" value="1"/>
</dbReference>
<dbReference type="Proteomes" id="UP001589693">
    <property type="component" value="Unassembled WGS sequence"/>
</dbReference>
<gene>
    <name evidence="4" type="ORF">ACFFQA_31320</name>
</gene>